<comment type="similarity">
    <text evidence="1 3">Belongs to the type-B carboxylesterase/lipase family.</text>
</comment>
<organism evidence="6 7">
    <name type="scientific">Aspergillus ellipticus CBS 707.79</name>
    <dbReference type="NCBI Taxonomy" id="1448320"/>
    <lineage>
        <taxon>Eukaryota</taxon>
        <taxon>Fungi</taxon>
        <taxon>Dikarya</taxon>
        <taxon>Ascomycota</taxon>
        <taxon>Pezizomycotina</taxon>
        <taxon>Eurotiomycetes</taxon>
        <taxon>Eurotiomycetidae</taxon>
        <taxon>Eurotiales</taxon>
        <taxon>Aspergillaceae</taxon>
        <taxon>Aspergillus</taxon>
        <taxon>Aspergillus subgen. Circumdati</taxon>
    </lineage>
</organism>
<feature type="signal peptide" evidence="3">
    <location>
        <begin position="1"/>
        <end position="25"/>
    </location>
</feature>
<dbReference type="Pfam" id="PF00135">
    <property type="entry name" value="COesterase"/>
    <property type="match status" value="1"/>
</dbReference>
<dbReference type="VEuPathDB" id="FungiDB:BO71DRAFT_404809"/>
<dbReference type="EMBL" id="KZ825797">
    <property type="protein sequence ID" value="PYI00090.1"/>
    <property type="molecule type" value="Genomic_DNA"/>
</dbReference>
<evidence type="ECO:0000313" key="6">
    <source>
        <dbReference type="EMBL" id="PYI00090.1"/>
    </source>
</evidence>
<accession>A0A319DRG9</accession>
<dbReference type="PANTHER" id="PTHR11559">
    <property type="entry name" value="CARBOXYLESTERASE"/>
    <property type="match status" value="1"/>
</dbReference>
<evidence type="ECO:0000256" key="2">
    <source>
        <dbReference type="ARBA" id="ARBA00022801"/>
    </source>
</evidence>
<dbReference type="InterPro" id="IPR019819">
    <property type="entry name" value="Carboxylesterase_B_CS"/>
</dbReference>
<dbReference type="OrthoDB" id="408631at2759"/>
<evidence type="ECO:0000256" key="3">
    <source>
        <dbReference type="RuleBase" id="RU361235"/>
    </source>
</evidence>
<proteinExistence type="inferred from homology"/>
<keyword evidence="2 3" id="KW-0378">Hydrolase</keyword>
<keyword evidence="3" id="KW-0732">Signal</keyword>
<reference evidence="6 7" key="1">
    <citation type="submission" date="2018-02" db="EMBL/GenBank/DDBJ databases">
        <title>The genomes of Aspergillus section Nigri reveals drivers in fungal speciation.</title>
        <authorList>
            <consortium name="DOE Joint Genome Institute"/>
            <person name="Vesth T.C."/>
            <person name="Nybo J."/>
            <person name="Theobald S."/>
            <person name="Brandl J."/>
            <person name="Frisvad J.C."/>
            <person name="Nielsen K.F."/>
            <person name="Lyhne E.K."/>
            <person name="Kogle M.E."/>
            <person name="Kuo A."/>
            <person name="Riley R."/>
            <person name="Clum A."/>
            <person name="Nolan M."/>
            <person name="Lipzen A."/>
            <person name="Salamov A."/>
            <person name="Henrissat B."/>
            <person name="Wiebenga A."/>
            <person name="De vries R.P."/>
            <person name="Grigoriev I.V."/>
            <person name="Mortensen U.H."/>
            <person name="Andersen M.R."/>
            <person name="Baker S.E."/>
        </authorList>
    </citation>
    <scope>NUCLEOTIDE SEQUENCE [LARGE SCALE GENOMIC DNA]</scope>
    <source>
        <strain evidence="6 7">CBS 707.79</strain>
    </source>
</reference>
<dbReference type="InterPro" id="IPR019826">
    <property type="entry name" value="Carboxylesterase_B_AS"/>
</dbReference>
<evidence type="ECO:0000256" key="1">
    <source>
        <dbReference type="ARBA" id="ARBA00005964"/>
    </source>
</evidence>
<dbReference type="InterPro" id="IPR002018">
    <property type="entry name" value="CarbesteraseB"/>
</dbReference>
<evidence type="ECO:0000256" key="4">
    <source>
        <dbReference type="SAM" id="MobiDB-lite"/>
    </source>
</evidence>
<evidence type="ECO:0000313" key="7">
    <source>
        <dbReference type="Proteomes" id="UP000247810"/>
    </source>
</evidence>
<name>A0A319DRG9_9EURO</name>
<feature type="chain" id="PRO_5016191057" description="Carboxylic ester hydrolase" evidence="3">
    <location>
        <begin position="26"/>
        <end position="581"/>
    </location>
</feature>
<dbReference type="AlphaFoldDB" id="A0A319DRG9"/>
<feature type="region of interest" description="Disordered" evidence="4">
    <location>
        <begin position="61"/>
        <end position="81"/>
    </location>
</feature>
<dbReference type="SUPFAM" id="SSF53474">
    <property type="entry name" value="alpha/beta-Hydrolases"/>
    <property type="match status" value="1"/>
</dbReference>
<keyword evidence="7" id="KW-1185">Reference proteome</keyword>
<dbReference type="InterPro" id="IPR029058">
    <property type="entry name" value="AB_hydrolase_fold"/>
</dbReference>
<protein>
    <recommendedName>
        <fullName evidence="3">Carboxylic ester hydrolase</fullName>
        <ecNumber evidence="3">3.1.1.-</ecNumber>
    </recommendedName>
</protein>
<gene>
    <name evidence="6" type="ORF">BO71DRAFT_404809</name>
</gene>
<dbReference type="EC" id="3.1.1.-" evidence="3"/>
<dbReference type="GO" id="GO:0016787">
    <property type="term" value="F:hydrolase activity"/>
    <property type="evidence" value="ECO:0007669"/>
    <property type="project" value="UniProtKB-KW"/>
</dbReference>
<dbReference type="InterPro" id="IPR050309">
    <property type="entry name" value="Type-B_Carboxylest/Lipase"/>
</dbReference>
<dbReference type="Proteomes" id="UP000247810">
    <property type="component" value="Unassembled WGS sequence"/>
</dbReference>
<dbReference type="STRING" id="1448320.A0A319DRG9"/>
<sequence length="581" mass="63823">MYPWTGTIYIFPLLVVLPTWTVASSLPVVDLGYELHQAIALDESIQAYNFSNIRYAAPPTGTRRFLPPSPPTEDRGEIQSGSVGRVCPQASLTWEMAIMVPFLDSMASGTEFHGSSIVGDYPAVELAQDSRVTEDCLFLDVIVPKSVFERGAEDGGAKNTSLAPVLVWIDGGGYISGDKTEKDPTGLLQQGIDKEKEFVFVALNYRVSLIRPQEKCVSLTGKLGAFGWLSDISGEGFANAGLYDQRLALEWVREHIALFGGDPARVTVMGESAGGGSVIHQLAAYGGNGTNSDEGELPFHQAIIQSPVWYPQSTQQQESARRQFLELLNVTSIEEARSLESNQLIAANAEQIASTSAYGTFTYGPVVDGTFAPDLPSRILLDPSFKWKHLRVLSSHTSDEGLAFIPPAGMNSSAYESIIEAYFPGLLPETMGNISQTLYPPVYNSSSPQNPEYGSPMERASLTVSDAFFQCKNLYLNTIFNTTYAYVFNMPPGLHAQDIPFTFYNHSVPDVEAEFFDEDLALTMQDHIVSFVREGVPSPQATPWEAYEEHGRVLSLASKNVTMIPDPVDNSRCRLWWEWSG</sequence>
<dbReference type="Gene3D" id="3.40.50.1820">
    <property type="entry name" value="alpha/beta hydrolase"/>
    <property type="match status" value="1"/>
</dbReference>
<feature type="domain" description="Carboxylesterase type B" evidence="5">
    <location>
        <begin position="44"/>
        <end position="576"/>
    </location>
</feature>
<evidence type="ECO:0000259" key="5">
    <source>
        <dbReference type="Pfam" id="PF00135"/>
    </source>
</evidence>
<dbReference type="PROSITE" id="PS00122">
    <property type="entry name" value="CARBOXYLESTERASE_B_1"/>
    <property type="match status" value="1"/>
</dbReference>
<dbReference type="PROSITE" id="PS00941">
    <property type="entry name" value="CARBOXYLESTERASE_B_2"/>
    <property type="match status" value="1"/>
</dbReference>